<dbReference type="Gene3D" id="1.10.540.10">
    <property type="entry name" value="Acyl-CoA dehydrogenase/oxidase, N-terminal domain"/>
    <property type="match status" value="1"/>
</dbReference>
<dbReference type="InterPro" id="IPR037069">
    <property type="entry name" value="AcylCoA_DH/ox_N_sf"/>
</dbReference>
<dbReference type="InterPro" id="IPR013107">
    <property type="entry name" value="Acyl-CoA_DH_C"/>
</dbReference>
<dbReference type="OrthoDB" id="2986495at2"/>
<feature type="domain" description="Acyl-CoA oxidase/dehydrogenase middle" evidence="3">
    <location>
        <begin position="125"/>
        <end position="213"/>
    </location>
</feature>
<dbReference type="AlphaFoldDB" id="A0A316TBP8"/>
<evidence type="ECO:0000256" key="2">
    <source>
        <dbReference type="ARBA" id="ARBA00023002"/>
    </source>
</evidence>
<reference evidence="6 7" key="1">
    <citation type="submission" date="2018-05" db="EMBL/GenBank/DDBJ databases">
        <title>Nocardioides silvaticus genome.</title>
        <authorList>
            <person name="Li C."/>
            <person name="Wang G."/>
        </authorList>
    </citation>
    <scope>NUCLEOTIDE SEQUENCE [LARGE SCALE GENOMIC DNA]</scope>
    <source>
        <strain evidence="6 7">CCTCC AB 2018079</strain>
    </source>
</reference>
<dbReference type="GO" id="GO:0003995">
    <property type="term" value="F:acyl-CoA dehydrogenase activity"/>
    <property type="evidence" value="ECO:0007669"/>
    <property type="project" value="TreeGrafter"/>
</dbReference>
<protein>
    <submittedName>
        <fullName evidence="6">Acyl-CoA dehydrogenase</fullName>
    </submittedName>
</protein>
<evidence type="ECO:0000259" key="3">
    <source>
        <dbReference type="Pfam" id="PF02770"/>
    </source>
</evidence>
<dbReference type="InterPro" id="IPR009100">
    <property type="entry name" value="AcylCoA_DH/oxidase_NM_dom_sf"/>
</dbReference>
<dbReference type="InterPro" id="IPR006091">
    <property type="entry name" value="Acyl-CoA_Oxase/DH_mid-dom"/>
</dbReference>
<dbReference type="Gene3D" id="1.20.140.10">
    <property type="entry name" value="Butyryl-CoA Dehydrogenase, subunit A, domain 3"/>
    <property type="match status" value="1"/>
</dbReference>
<keyword evidence="2" id="KW-0560">Oxidoreductase</keyword>
<dbReference type="PANTHER" id="PTHR43884:SF25">
    <property type="entry name" value="ACYL-COA DEHYDROGENASE YDBM-RELATED"/>
    <property type="match status" value="1"/>
</dbReference>
<evidence type="ECO:0000259" key="4">
    <source>
        <dbReference type="Pfam" id="PF02771"/>
    </source>
</evidence>
<dbReference type="PANTHER" id="PTHR43884">
    <property type="entry name" value="ACYL-COA DEHYDROGENASE"/>
    <property type="match status" value="1"/>
</dbReference>
<keyword evidence="7" id="KW-1185">Reference proteome</keyword>
<evidence type="ECO:0000313" key="6">
    <source>
        <dbReference type="EMBL" id="PWN01737.1"/>
    </source>
</evidence>
<dbReference type="Gene3D" id="2.40.110.10">
    <property type="entry name" value="Butyryl-CoA Dehydrogenase, subunit A, domain 2"/>
    <property type="match status" value="1"/>
</dbReference>
<dbReference type="Pfam" id="PF08028">
    <property type="entry name" value="Acyl-CoA_dh_2"/>
    <property type="match status" value="1"/>
</dbReference>
<dbReference type="GO" id="GO:0050660">
    <property type="term" value="F:flavin adenine dinucleotide binding"/>
    <property type="evidence" value="ECO:0007669"/>
    <property type="project" value="InterPro"/>
</dbReference>
<name>A0A316TBP8_9ACTN</name>
<dbReference type="InterPro" id="IPR046373">
    <property type="entry name" value="Acyl-CoA_Oxase/DH_mid-dom_sf"/>
</dbReference>
<evidence type="ECO:0000256" key="1">
    <source>
        <dbReference type="ARBA" id="ARBA00022630"/>
    </source>
</evidence>
<dbReference type="SUPFAM" id="SSF56645">
    <property type="entry name" value="Acyl-CoA dehydrogenase NM domain-like"/>
    <property type="match status" value="1"/>
</dbReference>
<dbReference type="Pfam" id="PF02770">
    <property type="entry name" value="Acyl-CoA_dh_M"/>
    <property type="match status" value="1"/>
</dbReference>
<dbReference type="PIRSF" id="PIRSF016578">
    <property type="entry name" value="HsaA"/>
    <property type="match status" value="1"/>
</dbReference>
<evidence type="ECO:0000313" key="7">
    <source>
        <dbReference type="Proteomes" id="UP000245507"/>
    </source>
</evidence>
<organism evidence="6 7">
    <name type="scientific">Nocardioides silvaticus</name>
    <dbReference type="NCBI Taxonomy" id="2201891"/>
    <lineage>
        <taxon>Bacteria</taxon>
        <taxon>Bacillati</taxon>
        <taxon>Actinomycetota</taxon>
        <taxon>Actinomycetes</taxon>
        <taxon>Propionibacteriales</taxon>
        <taxon>Nocardioidaceae</taxon>
        <taxon>Nocardioides</taxon>
    </lineage>
</organism>
<dbReference type="InterPro" id="IPR013786">
    <property type="entry name" value="AcylCoA_DH/ox_N"/>
</dbReference>
<proteinExistence type="predicted"/>
<dbReference type="EMBL" id="QGDD01000008">
    <property type="protein sequence ID" value="PWN01737.1"/>
    <property type="molecule type" value="Genomic_DNA"/>
</dbReference>
<sequence length="381" mass="39875">MTTTAPAPTSVSLLDRAAEIGPTIAEHAARHDAEGSFVTEAYDALRDAGLLKAAVPAELGGDGASVAELTALQRALGHHCGATALASSMHQHVVAFTAWRYRRGLPGAEATLRRVAEEGILLVSTGGGDYTHPRGEAVKVDGGYRVSGHKRFASQSGHGTVMSTMFVLDDPEQGRRVLNVAVPIAAEGVRVADNWDTLGMRGTASHDIVVDDVFVPEERVLANRPYGVVDPPLQVISEVAFPIISGAYLGIAEAAYGAALAAAAPRAESPLVQRQLGLMKQRLQVASWALDGALASLGEDDVAPSHEAYLAVMMAKAEVAAAGVEICDLAMDVAGGPAFFKGSVVERAYRDIRAIRFHPLTPEATLVEAGRHELGVTGILA</sequence>
<dbReference type="Proteomes" id="UP000245507">
    <property type="component" value="Unassembled WGS sequence"/>
</dbReference>
<evidence type="ECO:0000259" key="5">
    <source>
        <dbReference type="Pfam" id="PF08028"/>
    </source>
</evidence>
<comment type="caution">
    <text evidence="6">The sequence shown here is derived from an EMBL/GenBank/DDBJ whole genome shotgun (WGS) entry which is preliminary data.</text>
</comment>
<dbReference type="Pfam" id="PF02771">
    <property type="entry name" value="Acyl-CoA_dh_N"/>
    <property type="match status" value="1"/>
</dbReference>
<keyword evidence="1" id="KW-0285">Flavoprotein</keyword>
<dbReference type="RefSeq" id="WP_109695958.1">
    <property type="nucleotide sequence ID" value="NZ_QGDD01000008.1"/>
</dbReference>
<feature type="domain" description="Acyl-CoA dehydrogenase C-terminal" evidence="5">
    <location>
        <begin position="244"/>
        <end position="359"/>
    </location>
</feature>
<dbReference type="SUPFAM" id="SSF47203">
    <property type="entry name" value="Acyl-CoA dehydrogenase C-terminal domain-like"/>
    <property type="match status" value="1"/>
</dbReference>
<dbReference type="InterPro" id="IPR036250">
    <property type="entry name" value="AcylCo_DH-like_C"/>
</dbReference>
<accession>A0A316TBP8</accession>
<feature type="domain" description="Acyl-CoA dehydrogenase/oxidase N-terminal" evidence="4">
    <location>
        <begin position="24"/>
        <end position="96"/>
    </location>
</feature>
<gene>
    <name evidence="6" type="ORF">DJ010_17025</name>
</gene>